<keyword evidence="2" id="KW-0812">Transmembrane</keyword>
<proteinExistence type="predicted"/>
<name>A0A7K6TMW6_CALNI</name>
<evidence type="ECO:0000256" key="1">
    <source>
        <dbReference type="SAM" id="MobiDB-lite"/>
    </source>
</evidence>
<feature type="non-terminal residue" evidence="3">
    <location>
        <position position="1"/>
    </location>
</feature>
<comment type="caution">
    <text evidence="3">The sequence shown here is derived from an EMBL/GenBank/DDBJ whole genome shotgun (WGS) entry which is preliminary data.</text>
</comment>
<dbReference type="InterPro" id="IPR008355">
    <property type="entry name" value="Interferon_gamma_rcpt_asu"/>
</dbReference>
<keyword evidence="2" id="KW-1133">Transmembrane helix</keyword>
<reference evidence="3 4" key="1">
    <citation type="submission" date="2019-09" db="EMBL/GenBank/DDBJ databases">
        <title>Bird 10,000 Genomes (B10K) Project - Family phase.</title>
        <authorList>
            <person name="Zhang G."/>
        </authorList>
    </citation>
    <scope>NUCLEOTIDE SEQUENCE [LARGE SCALE GENOMIC DNA]</scope>
    <source>
        <strain evidence="3">OUT-0007</strain>
        <tissue evidence="3">Blood</tissue>
    </source>
</reference>
<dbReference type="AlphaFoldDB" id="A0A7K6TMW6"/>
<feature type="transmembrane region" description="Helical" evidence="2">
    <location>
        <begin position="68"/>
        <end position="90"/>
    </location>
</feature>
<evidence type="ECO:0000256" key="2">
    <source>
        <dbReference type="SAM" id="Phobius"/>
    </source>
</evidence>
<feature type="non-terminal residue" evidence="3">
    <location>
        <position position="268"/>
    </location>
</feature>
<evidence type="ECO:0000313" key="4">
    <source>
        <dbReference type="Proteomes" id="UP000546235"/>
    </source>
</evidence>
<dbReference type="GO" id="GO:0016020">
    <property type="term" value="C:membrane"/>
    <property type="evidence" value="ECO:0007669"/>
    <property type="project" value="InterPro"/>
</dbReference>
<keyword evidence="2" id="KW-0472">Membrane</keyword>
<dbReference type="PRINTS" id="PR01777">
    <property type="entry name" value="INTERFERONGR"/>
</dbReference>
<dbReference type="InterPro" id="IPR013783">
    <property type="entry name" value="Ig-like_fold"/>
</dbReference>
<sequence>IFLQSKQVFHEDNCTIHKCSINISVPAEGSTYCVSAKGTLEYYVMVGAPSEESCVHVPLKQTMSTEDTFILCGVILGLSLILTVSLICGCKKLRKNNIKLPKSLVSVIRNLNTDTIVDSRSEARYTSVISLMSGQSALPVNGEVTLLEVEPEDETVSPDSSREGASSVPPPESPAKAEEVFVQEGTEEVSSDDGQNHKVKESYVISDSGQMDTSSNSSGAEVSATEIQQTVIPSSCPKFSGYDKPHVPLDMLIDVGEEQPVNGYRLTD</sequence>
<dbReference type="EMBL" id="VZSB01003676">
    <property type="protein sequence ID" value="NWX11150.1"/>
    <property type="molecule type" value="Genomic_DNA"/>
</dbReference>
<gene>
    <name evidence="3" type="primary">Ifngr1_1</name>
    <name evidence="3" type="ORF">CALNIC_R15612</name>
</gene>
<dbReference type="GO" id="GO:0019955">
    <property type="term" value="F:cytokine binding"/>
    <property type="evidence" value="ECO:0007669"/>
    <property type="project" value="InterPro"/>
</dbReference>
<accession>A0A7K6TMW6</accession>
<dbReference type="SUPFAM" id="SSF49265">
    <property type="entry name" value="Fibronectin type III"/>
    <property type="match status" value="1"/>
</dbReference>
<feature type="compositionally biased region" description="Polar residues" evidence="1">
    <location>
        <begin position="205"/>
        <end position="229"/>
    </location>
</feature>
<evidence type="ECO:0000313" key="3">
    <source>
        <dbReference type="EMBL" id="NWX11150.1"/>
    </source>
</evidence>
<protein>
    <submittedName>
        <fullName evidence="3">INGR1 protein</fullName>
    </submittedName>
</protein>
<dbReference type="Proteomes" id="UP000546235">
    <property type="component" value="Unassembled WGS sequence"/>
</dbReference>
<dbReference type="GO" id="GO:0004896">
    <property type="term" value="F:cytokine receptor activity"/>
    <property type="evidence" value="ECO:0007669"/>
    <property type="project" value="InterPro"/>
</dbReference>
<dbReference type="InterPro" id="IPR036116">
    <property type="entry name" value="FN3_sf"/>
</dbReference>
<dbReference type="Gene3D" id="2.60.40.10">
    <property type="entry name" value="Immunoglobulins"/>
    <property type="match status" value="1"/>
</dbReference>
<organism evidence="3 4">
    <name type="scientific">Caloenas nicobarica</name>
    <name type="common">Nicobar pigeon</name>
    <dbReference type="NCBI Taxonomy" id="187106"/>
    <lineage>
        <taxon>Eukaryota</taxon>
        <taxon>Metazoa</taxon>
        <taxon>Chordata</taxon>
        <taxon>Craniata</taxon>
        <taxon>Vertebrata</taxon>
        <taxon>Euteleostomi</taxon>
        <taxon>Archelosauria</taxon>
        <taxon>Archosauria</taxon>
        <taxon>Dinosauria</taxon>
        <taxon>Saurischia</taxon>
        <taxon>Theropoda</taxon>
        <taxon>Coelurosauria</taxon>
        <taxon>Aves</taxon>
        <taxon>Neognathae</taxon>
        <taxon>Neoaves</taxon>
        <taxon>Columbimorphae</taxon>
        <taxon>Columbiformes</taxon>
        <taxon>Columbidae</taxon>
        <taxon>Caloenas</taxon>
    </lineage>
</organism>
<feature type="region of interest" description="Disordered" evidence="1">
    <location>
        <begin position="150"/>
        <end position="229"/>
    </location>
</feature>
<keyword evidence="4" id="KW-1185">Reference proteome</keyword>